<dbReference type="InterPro" id="IPR009030">
    <property type="entry name" value="Growth_fac_rcpt_cys_sf"/>
</dbReference>
<organism evidence="4 5">
    <name type="scientific">Crassostrea virginica</name>
    <name type="common">Eastern oyster</name>
    <dbReference type="NCBI Taxonomy" id="6565"/>
    <lineage>
        <taxon>Eukaryota</taxon>
        <taxon>Metazoa</taxon>
        <taxon>Spiralia</taxon>
        <taxon>Lophotrochozoa</taxon>
        <taxon>Mollusca</taxon>
        <taxon>Bivalvia</taxon>
        <taxon>Autobranchia</taxon>
        <taxon>Pteriomorphia</taxon>
        <taxon>Ostreida</taxon>
        <taxon>Ostreoidea</taxon>
        <taxon>Ostreidae</taxon>
        <taxon>Crassostrea</taxon>
    </lineage>
</organism>
<dbReference type="AlphaFoldDB" id="A0A8B8BVR6"/>
<dbReference type="OrthoDB" id="1896086at2759"/>
<feature type="signal peptide" evidence="3">
    <location>
        <begin position="1"/>
        <end position="22"/>
    </location>
</feature>
<feature type="chain" id="PRO_5034867881" evidence="3">
    <location>
        <begin position="23"/>
        <end position="545"/>
    </location>
</feature>
<name>A0A8B8BVR6_CRAVI</name>
<evidence type="ECO:0000313" key="5">
    <source>
        <dbReference type="RefSeq" id="XP_022306981.1"/>
    </source>
</evidence>
<evidence type="ECO:0000256" key="1">
    <source>
        <dbReference type="ARBA" id="ARBA00022536"/>
    </source>
</evidence>
<keyword evidence="2" id="KW-0472">Membrane</keyword>
<dbReference type="PANTHER" id="PTHR24043:SF8">
    <property type="entry name" value="EGF-LIKE DOMAIN-CONTAINING PROTEIN"/>
    <property type="match status" value="1"/>
</dbReference>
<keyword evidence="3" id="KW-0732">Signal</keyword>
<dbReference type="Gene3D" id="2.60.120.260">
    <property type="entry name" value="Galactose-binding domain-like"/>
    <property type="match status" value="1"/>
</dbReference>
<dbReference type="Proteomes" id="UP000694844">
    <property type="component" value="Chromosome 9"/>
</dbReference>
<evidence type="ECO:0000256" key="2">
    <source>
        <dbReference type="SAM" id="Phobius"/>
    </source>
</evidence>
<keyword evidence="4" id="KW-1185">Reference proteome</keyword>
<dbReference type="SUPFAM" id="SSF49785">
    <property type="entry name" value="Galactose-binding domain-like"/>
    <property type="match status" value="1"/>
</dbReference>
<dbReference type="SUPFAM" id="SSF57184">
    <property type="entry name" value="Growth factor receptor domain"/>
    <property type="match status" value="1"/>
</dbReference>
<gene>
    <name evidence="5" type="primary">LOC111113187</name>
</gene>
<dbReference type="InterPro" id="IPR042635">
    <property type="entry name" value="MEGF10/SREC1/2-like"/>
</dbReference>
<keyword evidence="2" id="KW-0812">Transmembrane</keyword>
<evidence type="ECO:0000313" key="4">
    <source>
        <dbReference type="Proteomes" id="UP000694844"/>
    </source>
</evidence>
<proteinExistence type="predicted"/>
<protein>
    <submittedName>
        <fullName evidence="5">Multiple epidermal growth factor-like domains protein 11 isoform X1</fullName>
    </submittedName>
</protein>
<dbReference type="PANTHER" id="PTHR24043">
    <property type="entry name" value="SCAVENGER RECEPTOR CLASS F"/>
    <property type="match status" value="1"/>
</dbReference>
<dbReference type="Gene3D" id="2.170.300.10">
    <property type="entry name" value="Tie2 ligand-binding domain superfamily"/>
    <property type="match status" value="1"/>
</dbReference>
<evidence type="ECO:0000256" key="3">
    <source>
        <dbReference type="SAM" id="SignalP"/>
    </source>
</evidence>
<dbReference type="GeneID" id="111113187"/>
<keyword evidence="2" id="KW-1133">Transmembrane helix</keyword>
<dbReference type="KEGG" id="cvn:111113187"/>
<dbReference type="GO" id="GO:0005044">
    <property type="term" value="F:scavenger receptor activity"/>
    <property type="evidence" value="ECO:0007669"/>
    <property type="project" value="InterPro"/>
</dbReference>
<accession>A0A8B8BVR6</accession>
<dbReference type="RefSeq" id="XP_022306981.1">
    <property type="nucleotide sequence ID" value="XM_022451273.1"/>
</dbReference>
<sequence length="545" mass="60205">MFSGDTVFIFAWEVLLIANAAAYENLALMKPAKQLAPYTYQSGWGADKAVDGRYTDLSAMGGQCTLSADRKSTAEWWVDLGGVFSIHHIFIQYRTDNINWDALNGYTSRFLGFSVYISNTTNKGDGVLCFRDTSYTRATIPNPVNITCPYHGRYVIYYNNRTHPPYPEGYSSVAFNELCELEVHGCLSGFYGENCFLPCPQNCQRGHCHITEGTCLLGCLPGYKGSKCDTRCIDRMYGVDCSRKCGACVDNEACHYINGSCMKGCEKGYYGQQCDKECSEGFYGHNCEITCSMTCKIPGSCDKITGGCNDGCLPGLKGSMCEIECDGNTFGQDCGEECGNCVNDKQCHHINGTCLNGCKRGFQGMHCDQALVILLGVISEFPTVYRFFQFAQSLHTNSILACPRGLFGDGCLNNCSLYCKIPMECDRVTGRCFDGCQLGWGDPTCSTKVEILYIKDREDSVCTDFYGALVPLILSVMCNVLCAIRMVRNTAASRHRQASKQNEASFSKTDHTPGEIYEQVGENSAYQELGELSKPTIYENILPVL</sequence>
<keyword evidence="1" id="KW-0245">EGF-like domain</keyword>
<dbReference type="InterPro" id="IPR008979">
    <property type="entry name" value="Galactose-bd-like_sf"/>
</dbReference>
<reference evidence="5" key="1">
    <citation type="submission" date="2025-08" db="UniProtKB">
        <authorList>
            <consortium name="RefSeq"/>
        </authorList>
    </citation>
    <scope>IDENTIFICATION</scope>
    <source>
        <tissue evidence="5">Whole sample</tissue>
    </source>
</reference>
<feature type="transmembrane region" description="Helical" evidence="2">
    <location>
        <begin position="465"/>
        <end position="487"/>
    </location>
</feature>